<protein>
    <submittedName>
        <fullName evidence="4">Uncharacterized protein</fullName>
    </submittedName>
</protein>
<dbReference type="GO" id="GO:0070059">
    <property type="term" value="P:intrinsic apoptotic signaling pathway in response to endoplasmic reticulum stress"/>
    <property type="evidence" value="ECO:0007669"/>
    <property type="project" value="TreeGrafter"/>
</dbReference>
<name>A0A443QPI3_9ACAR</name>
<keyword evidence="3" id="KW-1133">Transmembrane helix</keyword>
<evidence type="ECO:0000256" key="3">
    <source>
        <dbReference type="SAM" id="Phobius"/>
    </source>
</evidence>
<evidence type="ECO:0000313" key="4">
    <source>
        <dbReference type="EMBL" id="RWS04943.1"/>
    </source>
</evidence>
<feature type="transmembrane region" description="Helical" evidence="3">
    <location>
        <begin position="650"/>
        <end position="672"/>
    </location>
</feature>
<keyword evidence="1" id="KW-0175">Coiled coil</keyword>
<dbReference type="OrthoDB" id="419441at2759"/>
<feature type="transmembrane region" description="Helical" evidence="3">
    <location>
        <begin position="321"/>
        <end position="346"/>
    </location>
</feature>
<dbReference type="STRING" id="1965070.A0A443QPI3"/>
<dbReference type="PANTHER" id="PTHR31226:SF1">
    <property type="entry name" value="TRANSMEMBRANE PROTEIN 117"/>
    <property type="match status" value="1"/>
</dbReference>
<evidence type="ECO:0000256" key="1">
    <source>
        <dbReference type="SAM" id="Coils"/>
    </source>
</evidence>
<keyword evidence="3" id="KW-0812">Transmembrane</keyword>
<feature type="compositionally biased region" description="Polar residues" evidence="2">
    <location>
        <begin position="95"/>
        <end position="117"/>
    </location>
</feature>
<organism evidence="4 5">
    <name type="scientific">Dinothrombium tinctorium</name>
    <dbReference type="NCBI Taxonomy" id="1965070"/>
    <lineage>
        <taxon>Eukaryota</taxon>
        <taxon>Metazoa</taxon>
        <taxon>Ecdysozoa</taxon>
        <taxon>Arthropoda</taxon>
        <taxon>Chelicerata</taxon>
        <taxon>Arachnida</taxon>
        <taxon>Acari</taxon>
        <taxon>Acariformes</taxon>
        <taxon>Trombidiformes</taxon>
        <taxon>Prostigmata</taxon>
        <taxon>Anystina</taxon>
        <taxon>Parasitengona</taxon>
        <taxon>Trombidioidea</taxon>
        <taxon>Trombidiidae</taxon>
        <taxon>Dinothrombium</taxon>
    </lineage>
</organism>
<feature type="region of interest" description="Disordered" evidence="2">
    <location>
        <begin position="83"/>
        <end position="117"/>
    </location>
</feature>
<feature type="transmembrane region" description="Helical" evidence="3">
    <location>
        <begin position="367"/>
        <end position="392"/>
    </location>
</feature>
<dbReference type="InterPro" id="IPR029370">
    <property type="entry name" value="TMEM117"/>
</dbReference>
<sequence>MENKIMQKSDFFNGLMSSKEVTPISSPSPLNDKWVENTEEAIQFFEKKLSEQAEKYVNLNGEFVKDDEELKCLKHINFQRPRSESELNQKAAEPNETSKFITSSNRTSRPSHLSMPSSLKPILKTSKHKRCSSLGQTLKYIDDTPPSLFTPLTCPSSPNVFNLPSASSCNCSHCSCKIANSPQSVPHTSEDESWIPKNCHYCTYCGCVYDYQNIDTGLTPPLASAEQLSVLDNHGSASNDTPYYGNNENFDRQSLYSVHMEKDFRYYFQHPYARLFIAYFVTFCNFLIFAEDPISHSHTECEIPVVGNVISFICTRYPKEWMWIVIKVGLWVTAIFVGLIVGKYFFHHVLLRRVLRLKMFRDEQGTTLIMLISMFICCYIFSVIYNGLLISFHSNPFPYIINTKMGVTNANFMKAAACGTWLGDFFTAWMVTDMMLQDNLYPGWAKSIRKFWRHHGVVRIVIFWTGSVGMSALVIYLIVSDDISWDNLNQDFIASTELSRAFLASSILVMDLLIVMQDWDFPHFVCDLDIKLPGFKQASYTLKFFRKSINSPDIVLHITGKWFNYGIIVVVMMLDLNMWKNQIIYNPPDYGQYTGPDNKVYSVSDLDLLASGNSSLWTFNRRASTLNPATNKTYAETDLKVNSRYLGYPMLLKSMAFLPCAAGFVLFFTLIYQYGRFPPKTDASHGGRLRKRNVKGSSWRRERRDSRHGSYISWRGITIYGNNAISNLKHSQENSNV</sequence>
<accession>A0A443QPI3</accession>
<feature type="transmembrane region" description="Helical" evidence="3">
    <location>
        <begin position="562"/>
        <end position="579"/>
    </location>
</feature>
<gene>
    <name evidence="4" type="ORF">B4U79_13815</name>
</gene>
<dbReference type="AlphaFoldDB" id="A0A443QPI3"/>
<feature type="region of interest" description="Disordered" evidence="2">
    <location>
        <begin position="682"/>
        <end position="702"/>
    </location>
</feature>
<feature type="transmembrane region" description="Helical" evidence="3">
    <location>
        <begin position="412"/>
        <end position="436"/>
    </location>
</feature>
<evidence type="ECO:0000313" key="5">
    <source>
        <dbReference type="Proteomes" id="UP000285301"/>
    </source>
</evidence>
<feature type="transmembrane region" description="Helical" evidence="3">
    <location>
        <begin position="272"/>
        <end position="290"/>
    </location>
</feature>
<feature type="coiled-coil region" evidence="1">
    <location>
        <begin position="35"/>
        <end position="62"/>
    </location>
</feature>
<dbReference type="Proteomes" id="UP000285301">
    <property type="component" value="Unassembled WGS sequence"/>
</dbReference>
<dbReference type="Pfam" id="PF15113">
    <property type="entry name" value="TMEM117"/>
    <property type="match status" value="1"/>
</dbReference>
<proteinExistence type="predicted"/>
<comment type="caution">
    <text evidence="4">The sequence shown here is derived from an EMBL/GenBank/DDBJ whole genome shotgun (WGS) entry which is preliminary data.</text>
</comment>
<dbReference type="PANTHER" id="PTHR31226">
    <property type="entry name" value="TRANSMEMBRANE PROTEIN 117"/>
    <property type="match status" value="1"/>
</dbReference>
<keyword evidence="3" id="KW-0472">Membrane</keyword>
<evidence type="ECO:0000256" key="2">
    <source>
        <dbReference type="SAM" id="MobiDB-lite"/>
    </source>
</evidence>
<feature type="transmembrane region" description="Helical" evidence="3">
    <location>
        <begin position="457"/>
        <end position="478"/>
    </location>
</feature>
<dbReference type="EMBL" id="NCKU01005161">
    <property type="protein sequence ID" value="RWS04943.1"/>
    <property type="molecule type" value="Genomic_DNA"/>
</dbReference>
<keyword evidence="5" id="KW-1185">Reference proteome</keyword>
<reference evidence="4 5" key="1">
    <citation type="journal article" date="2018" name="Gigascience">
        <title>Genomes of trombidid mites reveal novel predicted allergens and laterally-transferred genes associated with secondary metabolism.</title>
        <authorList>
            <person name="Dong X."/>
            <person name="Chaisiri K."/>
            <person name="Xia D."/>
            <person name="Armstrong S.D."/>
            <person name="Fang Y."/>
            <person name="Donnelly M.J."/>
            <person name="Kadowaki T."/>
            <person name="McGarry J.W."/>
            <person name="Darby A.C."/>
            <person name="Makepeace B.L."/>
        </authorList>
    </citation>
    <scope>NUCLEOTIDE SEQUENCE [LARGE SCALE GENOMIC DNA]</scope>
    <source>
        <strain evidence="4">UoL-WK</strain>
    </source>
</reference>